<dbReference type="AlphaFoldDB" id="A0A2R9T1R3"/>
<dbReference type="EMBL" id="ADHJ01000004">
    <property type="protein sequence ID" value="EFU43521.1"/>
    <property type="molecule type" value="Genomic_DNA"/>
</dbReference>
<keyword evidence="2" id="KW-1185">Reference proteome</keyword>
<proteinExistence type="predicted"/>
<protein>
    <submittedName>
        <fullName evidence="1">Uncharacterized protein</fullName>
    </submittedName>
</protein>
<reference evidence="1 2" key="1">
    <citation type="journal article" date="2010" name="BMC Genomics">
        <title>Genome sequence of the pattern forming Paenibacillus vortex bacterium reveals potential for thriving in complex environments.</title>
        <authorList>
            <person name="Sirota-Madi A."/>
            <person name="Olender T."/>
            <person name="Helman Y."/>
            <person name="Ingham C."/>
            <person name="Brainis I."/>
            <person name="Roth D."/>
            <person name="Hagi E."/>
            <person name="Brodsky L."/>
            <person name="Leshkowitz D."/>
            <person name="Galatenko V."/>
            <person name="Nikolaev V."/>
            <person name="Mugasimangalam R.C."/>
            <person name="Bransburg-Zabary S."/>
            <person name="Gutnick D.L."/>
            <person name="Lancet D."/>
            <person name="Ben-Jacob E."/>
        </authorList>
    </citation>
    <scope>NUCLEOTIDE SEQUENCE [LARGE SCALE GENOMIC DNA]</scope>
    <source>
        <strain evidence="1 2">V453</strain>
    </source>
</reference>
<accession>A0A2R9T1R3</accession>
<name>A0A2R9T1R3_9BACL</name>
<dbReference type="KEGG" id="pvo:PVOR_02251"/>
<comment type="caution">
    <text evidence="1">The sequence shown here is derived from an EMBL/GenBank/DDBJ whole genome shotgun (WGS) entry which is preliminary data.</text>
</comment>
<evidence type="ECO:0000313" key="1">
    <source>
        <dbReference type="EMBL" id="EFU43521.1"/>
    </source>
</evidence>
<evidence type="ECO:0000313" key="2">
    <source>
        <dbReference type="Proteomes" id="UP000003094"/>
    </source>
</evidence>
<sequence length="30" mass="3440">MRLKKVFSEMQAILQSFTGPSKVFKIIIKA</sequence>
<dbReference type="Proteomes" id="UP000003094">
    <property type="component" value="Unassembled WGS sequence"/>
</dbReference>
<organism evidence="1 2">
    <name type="scientific">Paenibacillus vortex V453</name>
    <dbReference type="NCBI Taxonomy" id="715225"/>
    <lineage>
        <taxon>Bacteria</taxon>
        <taxon>Bacillati</taxon>
        <taxon>Bacillota</taxon>
        <taxon>Bacilli</taxon>
        <taxon>Bacillales</taxon>
        <taxon>Paenibacillaceae</taxon>
        <taxon>Paenibacillus</taxon>
    </lineage>
</organism>
<gene>
    <name evidence="1" type="ORF">PVOR_02251</name>
</gene>